<protein>
    <submittedName>
        <fullName evidence="2">Uncharacterized protein</fullName>
    </submittedName>
</protein>
<dbReference type="AlphaFoldDB" id="A0AAW6HSJ5"/>
<feature type="transmembrane region" description="Helical" evidence="1">
    <location>
        <begin position="6"/>
        <end position="30"/>
    </location>
</feature>
<dbReference type="RefSeq" id="WP_255046050.1">
    <property type="nucleotide sequence ID" value="NZ_CP101415.1"/>
</dbReference>
<keyword evidence="1" id="KW-1133">Transmembrane helix</keyword>
<dbReference type="EMBL" id="JAJHZP010000013">
    <property type="protein sequence ID" value="MDC4183415.1"/>
    <property type="molecule type" value="Genomic_DNA"/>
</dbReference>
<name>A0AAW6HSJ5_9MOLU</name>
<accession>A0AAW6HSJ5</accession>
<evidence type="ECO:0000313" key="3">
    <source>
        <dbReference type="Proteomes" id="UP001216384"/>
    </source>
</evidence>
<organism evidence="2 3">
    <name type="scientific">Mycoplasma bradburyae</name>
    <dbReference type="NCBI Taxonomy" id="2963128"/>
    <lineage>
        <taxon>Bacteria</taxon>
        <taxon>Bacillati</taxon>
        <taxon>Mycoplasmatota</taxon>
        <taxon>Mollicutes</taxon>
        <taxon>Mycoplasmataceae</taxon>
        <taxon>Mycoplasma</taxon>
    </lineage>
</organism>
<comment type="caution">
    <text evidence="2">The sequence shown here is derived from an EMBL/GenBank/DDBJ whole genome shotgun (WGS) entry which is preliminary data.</text>
</comment>
<keyword evidence="1" id="KW-0812">Transmembrane</keyword>
<keyword evidence="1" id="KW-0472">Membrane</keyword>
<gene>
    <name evidence="2" type="ORF">LNO71_02010</name>
</gene>
<evidence type="ECO:0000313" key="2">
    <source>
        <dbReference type="EMBL" id="MDC4183415.1"/>
    </source>
</evidence>
<sequence>MNTNKFINSIIAGLMVAIITFLAIMFLVKINIYESYPFRKFENTLYINFDKKSELANFIDKTKPKYLIGYYKNNPDSMIFNITEISDQNSISLEANSINQNIGTLSFYLGKSRLYQHLIKSVNL</sequence>
<reference evidence="2" key="1">
    <citation type="submission" date="2021-11" db="EMBL/GenBank/DDBJ databases">
        <title>Description of Mycoplasma bradburyaesp. nov.from sea birds: a tribute to a great mycoplasmologist.</title>
        <authorList>
            <person name="Ramirez A.S."/>
            <person name="Poveda C."/>
            <person name="Suarez-Perez A."/>
            <person name="Rosales R.S."/>
            <person name="Dijkman R."/>
            <person name="Feberwee A."/>
            <person name="Spergser J."/>
            <person name="Szostak M.P."/>
            <person name="Ressel L."/>
            <person name="Calabuig P."/>
            <person name="Catania S."/>
            <person name="Gobbo F."/>
            <person name="Timofte D."/>
            <person name="Poveda J.B."/>
        </authorList>
    </citation>
    <scope>NUCLEOTIDE SEQUENCE</scope>
    <source>
        <strain evidence="2">T264</strain>
    </source>
</reference>
<proteinExistence type="predicted"/>
<dbReference type="Proteomes" id="UP001216384">
    <property type="component" value="Unassembled WGS sequence"/>
</dbReference>
<evidence type="ECO:0000256" key="1">
    <source>
        <dbReference type="SAM" id="Phobius"/>
    </source>
</evidence>